<gene>
    <name evidence="1" type="ORF">TRIUR3_18896</name>
</gene>
<dbReference type="AlphaFoldDB" id="M7YMM6"/>
<evidence type="ECO:0000313" key="1">
    <source>
        <dbReference type="EMBL" id="EMS48577.1"/>
    </source>
</evidence>
<protein>
    <submittedName>
        <fullName evidence="1">Uncharacterized protein</fullName>
    </submittedName>
</protein>
<organism evidence="1">
    <name type="scientific">Triticum urartu</name>
    <name type="common">Red wild einkorn</name>
    <name type="synonym">Crithodium urartu</name>
    <dbReference type="NCBI Taxonomy" id="4572"/>
    <lineage>
        <taxon>Eukaryota</taxon>
        <taxon>Viridiplantae</taxon>
        <taxon>Streptophyta</taxon>
        <taxon>Embryophyta</taxon>
        <taxon>Tracheophyta</taxon>
        <taxon>Spermatophyta</taxon>
        <taxon>Magnoliopsida</taxon>
        <taxon>Liliopsida</taxon>
        <taxon>Poales</taxon>
        <taxon>Poaceae</taxon>
        <taxon>BOP clade</taxon>
        <taxon>Pooideae</taxon>
        <taxon>Triticodae</taxon>
        <taxon>Triticeae</taxon>
        <taxon>Triticinae</taxon>
        <taxon>Triticum</taxon>
    </lineage>
</organism>
<dbReference type="EMBL" id="KD250589">
    <property type="protein sequence ID" value="EMS48577.1"/>
    <property type="molecule type" value="Genomic_DNA"/>
</dbReference>
<sequence>MARATVPLNFNALLGKSKLKDDGSNYTDWVSNLGIILISAPKNYVLDAQPESGTLTCTRRTFQISFREREKNVLGMGRELTSGLGWAREIPGGRVVLLDIFMVGAAGATVLEVGGAEEAVTDLTKGAHVRGFPSDLVCADLPSHSDHGGDRVFEQLFLLWPPVDEERQISHPMSGERSHAGWSTGSWISWTKLFYWVKLLVPGHQCQGGIGQRIIVYQGKLMENNWILRHSTDGGLLLWSIRGVRVTEADSYEEIAK</sequence>
<reference evidence="1" key="1">
    <citation type="journal article" date="2013" name="Nature">
        <title>Draft genome of the wheat A-genome progenitor Triticum urartu.</title>
        <authorList>
            <person name="Ling H.Q."/>
            <person name="Zhao S."/>
            <person name="Liu D."/>
            <person name="Wang J."/>
            <person name="Sun H."/>
            <person name="Zhang C."/>
            <person name="Fan H."/>
            <person name="Li D."/>
            <person name="Dong L."/>
            <person name="Tao Y."/>
            <person name="Gao C."/>
            <person name="Wu H."/>
            <person name="Li Y."/>
            <person name="Cui Y."/>
            <person name="Guo X."/>
            <person name="Zheng S."/>
            <person name="Wang B."/>
            <person name="Yu K."/>
            <person name="Liang Q."/>
            <person name="Yang W."/>
            <person name="Lou X."/>
            <person name="Chen J."/>
            <person name="Feng M."/>
            <person name="Jian J."/>
            <person name="Zhang X."/>
            <person name="Luo G."/>
            <person name="Jiang Y."/>
            <person name="Liu J."/>
            <person name="Wang Z."/>
            <person name="Sha Y."/>
            <person name="Zhang B."/>
            <person name="Wu H."/>
            <person name="Tang D."/>
            <person name="Shen Q."/>
            <person name="Xue P."/>
            <person name="Zou S."/>
            <person name="Wang X."/>
            <person name="Liu X."/>
            <person name="Wang F."/>
            <person name="Yang Y."/>
            <person name="An X."/>
            <person name="Dong Z."/>
            <person name="Zhang K."/>
            <person name="Zhang X."/>
            <person name="Luo M.C."/>
            <person name="Dvorak J."/>
            <person name="Tong Y."/>
            <person name="Wang J."/>
            <person name="Yang H."/>
            <person name="Li Z."/>
            <person name="Wang D."/>
            <person name="Zhang A."/>
            <person name="Wang J."/>
        </authorList>
    </citation>
    <scope>NUCLEOTIDE SEQUENCE</scope>
</reference>
<accession>M7YMM6</accession>
<name>M7YMM6_TRIUA</name>
<proteinExistence type="predicted"/>